<evidence type="ECO:0000256" key="8">
    <source>
        <dbReference type="RuleBase" id="RU280816"/>
    </source>
</evidence>
<dbReference type="GO" id="GO:0006952">
    <property type="term" value="P:defense response"/>
    <property type="evidence" value="ECO:0007669"/>
    <property type="project" value="UniProtKB-KW"/>
</dbReference>
<feature type="transmembrane region" description="Helical" evidence="10">
    <location>
        <begin position="310"/>
        <end position="328"/>
    </location>
</feature>
<dbReference type="Pfam" id="PF03094">
    <property type="entry name" value="Mlo"/>
    <property type="match status" value="1"/>
</dbReference>
<evidence type="ECO:0000256" key="9">
    <source>
        <dbReference type="SAM" id="MobiDB-lite"/>
    </source>
</evidence>
<feature type="transmembrane region" description="Helical" evidence="10">
    <location>
        <begin position="366"/>
        <end position="389"/>
    </location>
</feature>
<feature type="transmembrane region" description="Helical" evidence="10">
    <location>
        <begin position="409"/>
        <end position="430"/>
    </location>
</feature>
<dbReference type="PANTHER" id="PTHR31942:SF52">
    <property type="entry name" value="MLO-LIKE PROTEIN 1"/>
    <property type="match status" value="1"/>
</dbReference>
<accession>A0AAQ3L489</accession>
<comment type="subcellular location">
    <subcellularLocation>
        <location evidence="1 8">Membrane</location>
        <topology evidence="1 8">Multi-pass membrane protein</topology>
    </subcellularLocation>
</comment>
<evidence type="ECO:0000256" key="3">
    <source>
        <dbReference type="ARBA" id="ARBA00022692"/>
    </source>
</evidence>
<dbReference type="EMBL" id="CP136897">
    <property type="protein sequence ID" value="WOL17891.1"/>
    <property type="molecule type" value="Genomic_DNA"/>
</dbReference>
<evidence type="ECO:0000256" key="4">
    <source>
        <dbReference type="ARBA" id="ARBA00022821"/>
    </source>
</evidence>
<evidence type="ECO:0000256" key="10">
    <source>
        <dbReference type="SAM" id="Phobius"/>
    </source>
</evidence>
<dbReference type="PANTHER" id="PTHR31942">
    <property type="entry name" value="MLO-LIKE PROTEIN 1"/>
    <property type="match status" value="1"/>
</dbReference>
<dbReference type="Proteomes" id="UP001327560">
    <property type="component" value="Chromosome 8"/>
</dbReference>
<reference evidence="11 12" key="1">
    <citation type="submission" date="2023-10" db="EMBL/GenBank/DDBJ databases">
        <title>Chromosome-scale genome assembly provides insights into flower coloration mechanisms of Canna indica.</title>
        <authorList>
            <person name="Li C."/>
        </authorList>
    </citation>
    <scope>NUCLEOTIDE SEQUENCE [LARGE SCALE GENOMIC DNA]</scope>
    <source>
        <tissue evidence="11">Flower</tissue>
    </source>
</reference>
<keyword evidence="7 8" id="KW-0568">Pathogenesis-related protein</keyword>
<keyword evidence="8" id="KW-0112">Calmodulin-binding</keyword>
<dbReference type="AlphaFoldDB" id="A0AAQ3L489"/>
<dbReference type="GO" id="GO:0016020">
    <property type="term" value="C:membrane"/>
    <property type="evidence" value="ECO:0007669"/>
    <property type="project" value="UniProtKB-SubCell"/>
</dbReference>
<feature type="transmembrane region" description="Helical" evidence="10">
    <location>
        <begin position="156"/>
        <end position="177"/>
    </location>
</feature>
<evidence type="ECO:0000256" key="5">
    <source>
        <dbReference type="ARBA" id="ARBA00022989"/>
    </source>
</evidence>
<keyword evidence="5 8" id="KW-1133">Transmembrane helix</keyword>
<evidence type="ECO:0000313" key="12">
    <source>
        <dbReference type="Proteomes" id="UP001327560"/>
    </source>
</evidence>
<feature type="compositionally biased region" description="Basic and acidic residues" evidence="9">
    <location>
        <begin position="472"/>
        <end position="484"/>
    </location>
</feature>
<evidence type="ECO:0000256" key="7">
    <source>
        <dbReference type="ARBA" id="ARBA00023265"/>
    </source>
</evidence>
<evidence type="ECO:0000256" key="2">
    <source>
        <dbReference type="ARBA" id="ARBA00006574"/>
    </source>
</evidence>
<protein>
    <recommendedName>
        <fullName evidence="8">MLO-like protein</fullName>
    </recommendedName>
</protein>
<evidence type="ECO:0000256" key="6">
    <source>
        <dbReference type="ARBA" id="ARBA00023136"/>
    </source>
</evidence>
<name>A0AAQ3L489_9LILI</name>
<comment type="domain">
    <text evidence="8">The C-terminus contains a calmodulin-binding domain, which binds calmodulin in a calcium-dependent fashion.</text>
</comment>
<keyword evidence="12" id="KW-1185">Reference proteome</keyword>
<keyword evidence="4 8" id="KW-0611">Plant defense</keyword>
<dbReference type="GO" id="GO:0005516">
    <property type="term" value="F:calmodulin binding"/>
    <property type="evidence" value="ECO:0007669"/>
    <property type="project" value="UniProtKB-KW"/>
</dbReference>
<dbReference type="InterPro" id="IPR004326">
    <property type="entry name" value="Mlo"/>
</dbReference>
<proteinExistence type="inferred from homology"/>
<feature type="transmembrane region" description="Helical" evidence="10">
    <location>
        <begin position="80"/>
        <end position="100"/>
    </location>
</feature>
<keyword evidence="3 8" id="KW-0812">Transmembrane</keyword>
<evidence type="ECO:0000313" key="11">
    <source>
        <dbReference type="EMBL" id="WOL17891.1"/>
    </source>
</evidence>
<organism evidence="11 12">
    <name type="scientific">Canna indica</name>
    <name type="common">Indian-shot</name>
    <dbReference type="NCBI Taxonomy" id="4628"/>
    <lineage>
        <taxon>Eukaryota</taxon>
        <taxon>Viridiplantae</taxon>
        <taxon>Streptophyta</taxon>
        <taxon>Embryophyta</taxon>
        <taxon>Tracheophyta</taxon>
        <taxon>Spermatophyta</taxon>
        <taxon>Magnoliopsida</taxon>
        <taxon>Liliopsida</taxon>
        <taxon>Zingiberales</taxon>
        <taxon>Cannaceae</taxon>
        <taxon>Canna</taxon>
    </lineage>
</organism>
<sequence length="491" mass="57383">MAERERGGAVEMAERDRGKAAHEADLKLEFTPTWIVASVCAVIIFISLMAERYLHHLGKVLKKKNQKPLFNALQKVKEELMLLGFISLLLTVTEDGIQHICIPRRWTHYMLPCKKAHHRHGGHHHRRRMLEEEEEGSYCWREGEVPLLSIEAIHQLHIFIFILAVIHVIFSAITVLIGGAKIHQWKHWEDSIQEEVSRDGIVEFTKSSHSKYNWNNDLRPITQPLKELKFCHILHSFFKQFHSSVSKSDYTTLRLIFIKSHCKGNPKFDFHKYMIRAFESDFEKVVGTSWYLWVYVIIFFLLNVNGWHTYFWIALIPLVLLLAVGTKLEHVISKLAHNVAEKYFAVGGDLVVEPSDEYFWFHRPRILLYMIHFVLFQNAFDIAFLFWLFIPNSFDSCVYNHFTYAVPRIVIGAIIQPLCCYSTLPLYALVTQMGTHFKDTIFEKNVRDSLVAWTQQAKKRSMRVSSQSRGSTNERNESLKETETSRLFMPT</sequence>
<comment type="function">
    <text evidence="8">May be involved in modulation of pathogen defense and leaf cell death.</text>
</comment>
<feature type="transmembrane region" description="Helical" evidence="10">
    <location>
        <begin position="285"/>
        <end position="304"/>
    </location>
</feature>
<comment type="similarity">
    <text evidence="2 8">Belongs to the MLO family.</text>
</comment>
<gene>
    <name evidence="8" type="primary">MLO</name>
    <name evidence="11" type="ORF">Cni_G26684</name>
</gene>
<feature type="region of interest" description="Disordered" evidence="9">
    <location>
        <begin position="461"/>
        <end position="491"/>
    </location>
</feature>
<feature type="transmembrane region" description="Helical" evidence="10">
    <location>
        <begin position="34"/>
        <end position="54"/>
    </location>
</feature>
<keyword evidence="6 8" id="KW-0472">Membrane</keyword>
<evidence type="ECO:0000256" key="1">
    <source>
        <dbReference type="ARBA" id="ARBA00004141"/>
    </source>
</evidence>